<dbReference type="STRING" id="298654.FraEuI1c_2501"/>
<dbReference type="PROSITE" id="PS51462">
    <property type="entry name" value="NUDIX"/>
    <property type="match status" value="1"/>
</dbReference>
<dbReference type="RefSeq" id="WP_013423653.1">
    <property type="nucleotide sequence ID" value="NC_014666.1"/>
</dbReference>
<evidence type="ECO:0000313" key="3">
    <source>
        <dbReference type="Proteomes" id="UP000002484"/>
    </source>
</evidence>
<evidence type="ECO:0000259" key="1">
    <source>
        <dbReference type="PROSITE" id="PS51462"/>
    </source>
</evidence>
<dbReference type="InParanoid" id="E3J2M1"/>
<organism evidence="2 3">
    <name type="scientific">Pseudofrankia inefficax (strain DSM 45817 / CECT 9037 / DDB 130130 / EuI1c)</name>
    <name type="common">Frankia inefficax</name>
    <dbReference type="NCBI Taxonomy" id="298654"/>
    <lineage>
        <taxon>Bacteria</taxon>
        <taxon>Bacillati</taxon>
        <taxon>Actinomycetota</taxon>
        <taxon>Actinomycetes</taxon>
        <taxon>Frankiales</taxon>
        <taxon>Frankiaceae</taxon>
        <taxon>Pseudofrankia</taxon>
    </lineage>
</organism>
<dbReference type="KEGG" id="fri:FraEuI1c_2501"/>
<dbReference type="Gene3D" id="3.90.79.10">
    <property type="entry name" value="Nucleoside Triphosphate Pyrophosphohydrolase"/>
    <property type="match status" value="1"/>
</dbReference>
<reference evidence="2 3" key="1">
    <citation type="submission" date="2010-10" db="EMBL/GenBank/DDBJ databases">
        <title>Complete sequence of Frankia sp. EuI1c.</title>
        <authorList>
            <consortium name="US DOE Joint Genome Institute"/>
            <person name="Lucas S."/>
            <person name="Copeland A."/>
            <person name="Lapidus A."/>
            <person name="Cheng J.-F."/>
            <person name="Bruce D."/>
            <person name="Goodwin L."/>
            <person name="Pitluck S."/>
            <person name="Chertkov O."/>
            <person name="Detter J.C."/>
            <person name="Han C."/>
            <person name="Tapia R."/>
            <person name="Land M."/>
            <person name="Hauser L."/>
            <person name="Jeffries C."/>
            <person name="Kyrpides N."/>
            <person name="Ivanova N."/>
            <person name="Mikhailova N."/>
            <person name="Beauchemin N."/>
            <person name="Sen A."/>
            <person name="Sur S.A."/>
            <person name="Gtari M."/>
            <person name="Wall L."/>
            <person name="Tisa L."/>
            <person name="Woyke T."/>
        </authorList>
    </citation>
    <scope>NUCLEOTIDE SEQUENCE [LARGE SCALE GENOMIC DNA]</scope>
    <source>
        <strain evidence="3">DSM 45817 / CECT 9037 / EuI1c</strain>
    </source>
</reference>
<dbReference type="AlphaFoldDB" id="E3J2M1"/>
<dbReference type="GO" id="GO:0016787">
    <property type="term" value="F:hydrolase activity"/>
    <property type="evidence" value="ECO:0007669"/>
    <property type="project" value="UniProtKB-KW"/>
</dbReference>
<keyword evidence="3" id="KW-1185">Reference proteome</keyword>
<dbReference type="eggNOG" id="COG0494">
    <property type="taxonomic scope" value="Bacteria"/>
</dbReference>
<dbReference type="InterPro" id="IPR015797">
    <property type="entry name" value="NUDIX_hydrolase-like_dom_sf"/>
</dbReference>
<feature type="domain" description="Nudix hydrolase" evidence="1">
    <location>
        <begin position="99"/>
        <end position="271"/>
    </location>
</feature>
<name>E3J2M1_PSEI1</name>
<gene>
    <name evidence="2" type="ordered locus">FraEuI1c_2501</name>
</gene>
<protein>
    <submittedName>
        <fullName evidence="2">NUDIX hydrolase</fullName>
    </submittedName>
</protein>
<dbReference type="EMBL" id="CP002299">
    <property type="protein sequence ID" value="ADP80535.1"/>
    <property type="molecule type" value="Genomic_DNA"/>
</dbReference>
<proteinExistence type="predicted"/>
<evidence type="ECO:0000313" key="2">
    <source>
        <dbReference type="EMBL" id="ADP80535.1"/>
    </source>
</evidence>
<dbReference type="InterPro" id="IPR000086">
    <property type="entry name" value="NUDIX_hydrolase_dom"/>
</dbReference>
<dbReference type="Proteomes" id="UP000002484">
    <property type="component" value="Chromosome"/>
</dbReference>
<sequence length="271" mass="28977">MVVVTDRLPLFTGIELLSPARLRLVPAEPPPLSRADQAAVDDAWDEAVRAKPGLFDGPVAASGGLRWDEAQPGTLVLTWLRATYRRYVSPRTPGSARWLPHLFVSVLQPTDDGALMVGRMAAWTSSPGRWQLPSGTGEPPAAVGDPLEVADLRALAARELREETGTEIPAADLRLWRLSRGRQGDVGVLFLAPPRPAGALRASYAALVDAERAVGHEPELDQIAFVRVEADLPAPGDPRGDVDPILRAFRQDAPDLAAVAGPAAFPLGPVR</sequence>
<keyword evidence="2" id="KW-0378">Hydrolase</keyword>
<dbReference type="HOGENOM" id="CLU_1115264_0_0_11"/>
<accession>E3J2M1</accession>
<dbReference type="SUPFAM" id="SSF55811">
    <property type="entry name" value="Nudix"/>
    <property type="match status" value="1"/>
</dbReference>
<dbReference type="Pfam" id="PF00293">
    <property type="entry name" value="NUDIX"/>
    <property type="match status" value="1"/>
</dbReference>